<dbReference type="PANTHER" id="PTHR28259:SF16">
    <property type="entry name" value="FLUORIDE-SPECIFIC ION CHANNEL FLUC 2"/>
    <property type="match status" value="1"/>
</dbReference>
<dbReference type="Proteomes" id="UP001142610">
    <property type="component" value="Unassembled WGS sequence"/>
</dbReference>
<evidence type="ECO:0000256" key="13">
    <source>
        <dbReference type="ARBA" id="ARBA00035585"/>
    </source>
</evidence>
<evidence type="ECO:0000256" key="11">
    <source>
        <dbReference type="ARBA" id="ARBA00023303"/>
    </source>
</evidence>
<evidence type="ECO:0000256" key="1">
    <source>
        <dbReference type="ARBA" id="ARBA00004651"/>
    </source>
</evidence>
<evidence type="ECO:0000313" key="16">
    <source>
        <dbReference type="Proteomes" id="UP001142610"/>
    </source>
</evidence>
<dbReference type="PANTHER" id="PTHR28259">
    <property type="entry name" value="FLUORIDE EXPORT PROTEIN 1-RELATED"/>
    <property type="match status" value="1"/>
</dbReference>
<feature type="transmembrane region" description="Helical" evidence="14">
    <location>
        <begin position="28"/>
        <end position="53"/>
    </location>
</feature>
<evidence type="ECO:0000313" key="15">
    <source>
        <dbReference type="EMBL" id="MCQ8184951.1"/>
    </source>
</evidence>
<evidence type="ECO:0000256" key="14">
    <source>
        <dbReference type="HAMAP-Rule" id="MF_00454"/>
    </source>
</evidence>
<feature type="binding site" evidence="14">
    <location>
        <position position="71"/>
    </location>
    <ligand>
        <name>Na(+)</name>
        <dbReference type="ChEBI" id="CHEBI:29101"/>
        <note>structural</note>
    </ligand>
</feature>
<gene>
    <name evidence="14" type="primary">fluC</name>
    <name evidence="14" type="synonym">crcB</name>
    <name evidence="15" type="ORF">NOG11_06055</name>
</gene>
<dbReference type="HAMAP" id="MF_00454">
    <property type="entry name" value="FluC"/>
    <property type="match status" value="1"/>
</dbReference>
<keyword evidence="4" id="KW-0997">Cell inner membrane</keyword>
<keyword evidence="16" id="KW-1185">Reference proteome</keyword>
<reference evidence="15" key="1">
    <citation type="submission" date="2022-07" db="EMBL/GenBank/DDBJ databases">
        <title>Parvularcula maris sp. nov., an algicidal bacterium isolated from seawater.</title>
        <authorList>
            <person name="Li F."/>
        </authorList>
    </citation>
    <scope>NUCLEOTIDE SEQUENCE</scope>
    <source>
        <strain evidence="15">BGMRC 0090</strain>
    </source>
</reference>
<evidence type="ECO:0000256" key="12">
    <source>
        <dbReference type="ARBA" id="ARBA00035120"/>
    </source>
</evidence>
<organism evidence="15 16">
    <name type="scientific">Parvularcula maris</name>
    <dbReference type="NCBI Taxonomy" id="2965077"/>
    <lineage>
        <taxon>Bacteria</taxon>
        <taxon>Pseudomonadati</taxon>
        <taxon>Pseudomonadota</taxon>
        <taxon>Alphaproteobacteria</taxon>
        <taxon>Parvularculales</taxon>
        <taxon>Parvularculaceae</taxon>
        <taxon>Parvularcula</taxon>
    </lineage>
</organism>
<evidence type="ECO:0000256" key="4">
    <source>
        <dbReference type="ARBA" id="ARBA00022519"/>
    </source>
</evidence>
<comment type="catalytic activity">
    <reaction evidence="13">
        <text>fluoride(in) = fluoride(out)</text>
        <dbReference type="Rhea" id="RHEA:76159"/>
        <dbReference type="ChEBI" id="CHEBI:17051"/>
    </reaction>
    <physiologicalReaction direction="left-to-right" evidence="13">
        <dbReference type="Rhea" id="RHEA:76160"/>
    </physiologicalReaction>
</comment>
<dbReference type="GO" id="GO:0046872">
    <property type="term" value="F:metal ion binding"/>
    <property type="evidence" value="ECO:0007669"/>
    <property type="project" value="UniProtKB-KW"/>
</dbReference>
<comment type="caution">
    <text evidence="15">The sequence shown here is derived from an EMBL/GenBank/DDBJ whole genome shotgun (WGS) entry which is preliminary data.</text>
</comment>
<accession>A0A9X2RIG8</accession>
<dbReference type="RefSeq" id="WP_256618812.1">
    <property type="nucleotide sequence ID" value="NZ_JANIBC010000003.1"/>
</dbReference>
<evidence type="ECO:0000256" key="7">
    <source>
        <dbReference type="ARBA" id="ARBA00022989"/>
    </source>
</evidence>
<keyword evidence="10 14" id="KW-0472">Membrane</keyword>
<comment type="subcellular location">
    <subcellularLocation>
        <location evidence="1 14">Cell membrane</location>
        <topology evidence="1 14">Multi-pass membrane protein</topology>
    </subcellularLocation>
</comment>
<dbReference type="GO" id="GO:0140114">
    <property type="term" value="P:cellular detoxification of fluoride"/>
    <property type="evidence" value="ECO:0007669"/>
    <property type="project" value="UniProtKB-UniRule"/>
</dbReference>
<evidence type="ECO:0000256" key="6">
    <source>
        <dbReference type="ARBA" id="ARBA00022723"/>
    </source>
</evidence>
<evidence type="ECO:0000256" key="8">
    <source>
        <dbReference type="ARBA" id="ARBA00023053"/>
    </source>
</evidence>
<protein>
    <recommendedName>
        <fullName evidence="14">Fluoride-specific ion channel FluC</fullName>
    </recommendedName>
</protein>
<evidence type="ECO:0000256" key="5">
    <source>
        <dbReference type="ARBA" id="ARBA00022692"/>
    </source>
</evidence>
<keyword evidence="9 14" id="KW-0406">Ion transport</keyword>
<comment type="function">
    <text evidence="14">Fluoride-specific ion channel. Important for reducing fluoride concentration in the cell, thus reducing its toxicity.</text>
</comment>
<evidence type="ECO:0000256" key="3">
    <source>
        <dbReference type="ARBA" id="ARBA00022475"/>
    </source>
</evidence>
<feature type="transmembrane region" description="Helical" evidence="14">
    <location>
        <begin position="60"/>
        <end position="79"/>
    </location>
</feature>
<keyword evidence="11 14" id="KW-0407">Ion channel</keyword>
<sequence>MTFSFAHLLGVAAGGALGASLRYLFLVFLQGGALGIFVLNVAGSLLLGLLLSAVGEKSPALTAFAGTGLLGALTTYSTFSGDLVRLFGQSMQSAVLYGAASLALGVVAFLLGTWLGRLL</sequence>
<name>A0A9X2RIG8_9PROT</name>
<keyword evidence="6 14" id="KW-0479">Metal-binding</keyword>
<evidence type="ECO:0000256" key="10">
    <source>
        <dbReference type="ARBA" id="ARBA00023136"/>
    </source>
</evidence>
<evidence type="ECO:0000256" key="9">
    <source>
        <dbReference type="ARBA" id="ARBA00023065"/>
    </source>
</evidence>
<dbReference type="InterPro" id="IPR003691">
    <property type="entry name" value="FluC"/>
</dbReference>
<evidence type="ECO:0000256" key="2">
    <source>
        <dbReference type="ARBA" id="ARBA00022448"/>
    </source>
</evidence>
<dbReference type="Pfam" id="PF02537">
    <property type="entry name" value="CRCB"/>
    <property type="match status" value="1"/>
</dbReference>
<dbReference type="GO" id="GO:0062054">
    <property type="term" value="F:fluoride channel activity"/>
    <property type="evidence" value="ECO:0007669"/>
    <property type="project" value="UniProtKB-UniRule"/>
</dbReference>
<feature type="binding site" evidence="14">
    <location>
        <position position="74"/>
    </location>
    <ligand>
        <name>Na(+)</name>
        <dbReference type="ChEBI" id="CHEBI:29101"/>
        <note>structural</note>
    </ligand>
</feature>
<keyword evidence="8 14" id="KW-0915">Sodium</keyword>
<comment type="similarity">
    <text evidence="12 14">Belongs to the fluoride channel Fluc/FEX (TC 1.A.43) family.</text>
</comment>
<comment type="activity regulation">
    <text evidence="14">Na(+) is not transported, but it plays an essential structural role and its presence is essential for fluoride channel function.</text>
</comment>
<dbReference type="EMBL" id="JANIBC010000003">
    <property type="protein sequence ID" value="MCQ8184951.1"/>
    <property type="molecule type" value="Genomic_DNA"/>
</dbReference>
<dbReference type="GO" id="GO:0005886">
    <property type="term" value="C:plasma membrane"/>
    <property type="evidence" value="ECO:0007669"/>
    <property type="project" value="UniProtKB-SubCell"/>
</dbReference>
<proteinExistence type="inferred from homology"/>
<feature type="transmembrane region" description="Helical" evidence="14">
    <location>
        <begin position="94"/>
        <end position="115"/>
    </location>
</feature>
<keyword evidence="3 14" id="KW-1003">Cell membrane</keyword>
<keyword evidence="2 14" id="KW-0813">Transport</keyword>
<keyword evidence="7 14" id="KW-1133">Transmembrane helix</keyword>
<keyword evidence="5 14" id="KW-0812">Transmembrane</keyword>
<dbReference type="AlphaFoldDB" id="A0A9X2RIG8"/>